<organism evidence="8 9">
    <name type="scientific">Sphingomonas kyeonggiensis</name>
    <dbReference type="NCBI Taxonomy" id="1268553"/>
    <lineage>
        <taxon>Bacteria</taxon>
        <taxon>Pseudomonadati</taxon>
        <taxon>Pseudomonadota</taxon>
        <taxon>Alphaproteobacteria</taxon>
        <taxon>Sphingomonadales</taxon>
        <taxon>Sphingomonadaceae</taxon>
        <taxon>Sphingomonas</taxon>
    </lineage>
</organism>
<dbReference type="GO" id="GO:0006310">
    <property type="term" value="P:DNA recombination"/>
    <property type="evidence" value="ECO:0007669"/>
    <property type="project" value="UniProtKB-KW"/>
</dbReference>
<dbReference type="Gene3D" id="1.10.150.130">
    <property type="match status" value="1"/>
</dbReference>
<evidence type="ECO:0000256" key="2">
    <source>
        <dbReference type="ARBA" id="ARBA00022908"/>
    </source>
</evidence>
<reference evidence="8 9" key="1">
    <citation type="submission" date="2020-08" db="EMBL/GenBank/DDBJ databases">
        <title>Genomic Encyclopedia of Type Strains, Phase IV (KMG-IV): sequencing the most valuable type-strain genomes for metagenomic binning, comparative biology and taxonomic classification.</title>
        <authorList>
            <person name="Goeker M."/>
        </authorList>
    </citation>
    <scope>NUCLEOTIDE SEQUENCE [LARGE SCALE GENOMIC DNA]</scope>
    <source>
        <strain evidence="8 9">DSM 101806</strain>
    </source>
</reference>
<keyword evidence="9" id="KW-1185">Reference proteome</keyword>
<dbReference type="SUPFAM" id="SSF56349">
    <property type="entry name" value="DNA breaking-rejoining enzymes"/>
    <property type="match status" value="1"/>
</dbReference>
<comment type="caution">
    <text evidence="8">The sequence shown here is derived from an EMBL/GenBank/DDBJ whole genome shotgun (WGS) entry which is preliminary data.</text>
</comment>
<evidence type="ECO:0000256" key="4">
    <source>
        <dbReference type="ARBA" id="ARBA00023172"/>
    </source>
</evidence>
<evidence type="ECO:0000256" key="3">
    <source>
        <dbReference type="ARBA" id="ARBA00023125"/>
    </source>
</evidence>
<dbReference type="GO" id="GO:0015074">
    <property type="term" value="P:DNA integration"/>
    <property type="evidence" value="ECO:0007669"/>
    <property type="project" value="UniProtKB-KW"/>
</dbReference>
<dbReference type="Pfam" id="PF02899">
    <property type="entry name" value="Phage_int_SAM_1"/>
    <property type="match status" value="1"/>
</dbReference>
<dbReference type="PROSITE" id="PS51900">
    <property type="entry name" value="CB"/>
    <property type="match status" value="1"/>
</dbReference>
<sequence>MRRGKPGTGVEALKSSIRVRFTHEGVRRSVTLKMAPTQTNIRSAERLMVRVRRDIDLGIFDYRRHFPKSCEAITGTFSEFAKTYLGALVVTKSTMASYRQAIENIWLPTFGERHLADIKASEIRSWVRARSESVSPRTLNNHLIPLRGLFRLAIEDGLLDRSPLASIRNLKIQHSLPDPFTSAEMEAILSHLRSRAPEQAWNWYEFAFGTGLRPSEQIAARWSDIDWQTPAIRIQRAKVRGEIKPTKTYEMRDVDLNDRMIAVLERQKSRSFENGLNTPIFLNPATGKPWAASDDQRKSYFQPALAALSIRKRNAYHTRHTFATIALMGGVNPAYIARQLGHSNAGTLFKHYARWIEDSERRKEVRKMNALFAPGAAQ</sequence>
<evidence type="ECO:0000259" key="6">
    <source>
        <dbReference type="PROSITE" id="PS51898"/>
    </source>
</evidence>
<dbReference type="GO" id="GO:0003677">
    <property type="term" value="F:DNA binding"/>
    <property type="evidence" value="ECO:0007669"/>
    <property type="project" value="UniProtKB-UniRule"/>
</dbReference>
<evidence type="ECO:0000259" key="7">
    <source>
        <dbReference type="PROSITE" id="PS51900"/>
    </source>
</evidence>
<keyword evidence="3 5" id="KW-0238">DNA-binding</keyword>
<dbReference type="InterPro" id="IPR002104">
    <property type="entry name" value="Integrase_catalytic"/>
</dbReference>
<evidence type="ECO:0000313" key="9">
    <source>
        <dbReference type="Proteomes" id="UP000557392"/>
    </source>
</evidence>
<comment type="similarity">
    <text evidence="1">Belongs to the 'phage' integrase family.</text>
</comment>
<dbReference type="InterPro" id="IPR010998">
    <property type="entry name" value="Integrase_recombinase_N"/>
</dbReference>
<evidence type="ECO:0000256" key="5">
    <source>
        <dbReference type="PROSITE-ProRule" id="PRU01248"/>
    </source>
</evidence>
<dbReference type="InterPro" id="IPR022000">
    <property type="entry name" value="Min27-like_integrase_DNA_bind"/>
</dbReference>
<dbReference type="CDD" id="cd01189">
    <property type="entry name" value="INT_ICEBs1_C_like"/>
    <property type="match status" value="1"/>
</dbReference>
<dbReference type="Gene3D" id="1.10.443.10">
    <property type="entry name" value="Intergrase catalytic core"/>
    <property type="match status" value="1"/>
</dbReference>
<dbReference type="InterPro" id="IPR050090">
    <property type="entry name" value="Tyrosine_recombinase_XerCD"/>
</dbReference>
<dbReference type="InterPro" id="IPR011010">
    <property type="entry name" value="DNA_brk_join_enz"/>
</dbReference>
<dbReference type="Proteomes" id="UP000557392">
    <property type="component" value="Unassembled WGS sequence"/>
</dbReference>
<feature type="domain" description="Core-binding (CB)" evidence="7">
    <location>
        <begin position="75"/>
        <end position="154"/>
    </location>
</feature>
<dbReference type="InterPro" id="IPR013762">
    <property type="entry name" value="Integrase-like_cat_sf"/>
</dbReference>
<dbReference type="PANTHER" id="PTHR30349:SF41">
    <property type="entry name" value="INTEGRASE_RECOMBINASE PROTEIN MJ0367-RELATED"/>
    <property type="match status" value="1"/>
</dbReference>
<feature type="domain" description="Tyr recombinase" evidence="6">
    <location>
        <begin position="175"/>
        <end position="367"/>
    </location>
</feature>
<dbReference type="AlphaFoldDB" id="A0A7W6JQU2"/>
<dbReference type="InterPro" id="IPR004107">
    <property type="entry name" value="Integrase_SAM-like_N"/>
</dbReference>
<gene>
    <name evidence="8" type="ORF">GGR46_000359</name>
</gene>
<keyword evidence="2" id="KW-0229">DNA integration</keyword>
<dbReference type="PANTHER" id="PTHR30349">
    <property type="entry name" value="PHAGE INTEGRASE-RELATED"/>
    <property type="match status" value="1"/>
</dbReference>
<evidence type="ECO:0000256" key="1">
    <source>
        <dbReference type="ARBA" id="ARBA00008857"/>
    </source>
</evidence>
<evidence type="ECO:0000313" key="8">
    <source>
        <dbReference type="EMBL" id="MBB4096826.1"/>
    </source>
</evidence>
<protein>
    <submittedName>
        <fullName evidence="8">Integrase</fullName>
    </submittedName>
</protein>
<accession>A0A7W6JQU2</accession>
<keyword evidence="4" id="KW-0233">DNA recombination</keyword>
<name>A0A7W6JQU2_9SPHN</name>
<dbReference type="PROSITE" id="PS51898">
    <property type="entry name" value="TYR_RECOMBINASE"/>
    <property type="match status" value="1"/>
</dbReference>
<dbReference type="RefSeq" id="WP_183994008.1">
    <property type="nucleotide sequence ID" value="NZ_JACIEH010000001.1"/>
</dbReference>
<dbReference type="Pfam" id="PF00589">
    <property type="entry name" value="Phage_integrase"/>
    <property type="match status" value="1"/>
</dbReference>
<dbReference type="InterPro" id="IPR044068">
    <property type="entry name" value="CB"/>
</dbReference>
<proteinExistence type="inferred from homology"/>
<dbReference type="EMBL" id="JACIEH010000001">
    <property type="protein sequence ID" value="MBB4096826.1"/>
    <property type="molecule type" value="Genomic_DNA"/>
</dbReference>
<dbReference type="Pfam" id="PF12167">
    <property type="entry name" value="Arm-DNA-bind_2"/>
    <property type="match status" value="1"/>
</dbReference>